<evidence type="ECO:0000256" key="3">
    <source>
        <dbReference type="ARBA" id="ARBA00022525"/>
    </source>
</evidence>
<accession>A0A165MD48</accession>
<dbReference type="Gene3D" id="2.40.40.10">
    <property type="entry name" value="RlpA-like domain"/>
    <property type="match status" value="1"/>
</dbReference>
<comment type="subcellular location">
    <subcellularLocation>
        <location evidence="1">Secreted</location>
    </subcellularLocation>
</comment>
<dbReference type="InterPro" id="IPR036908">
    <property type="entry name" value="RlpA-like_sf"/>
</dbReference>
<dbReference type="OrthoDB" id="4898945at2759"/>
<reference evidence="4 5" key="1">
    <citation type="journal article" date="2016" name="Mol. Biol. Evol.">
        <title>Comparative Genomics of Early-Diverging Mushroom-Forming Fungi Provides Insights into the Origins of Lignocellulose Decay Capabilities.</title>
        <authorList>
            <person name="Nagy L.G."/>
            <person name="Riley R."/>
            <person name="Tritt A."/>
            <person name="Adam C."/>
            <person name="Daum C."/>
            <person name="Floudas D."/>
            <person name="Sun H."/>
            <person name="Yadav J.S."/>
            <person name="Pangilinan J."/>
            <person name="Larsson K.H."/>
            <person name="Matsuura K."/>
            <person name="Barry K."/>
            <person name="Labutti K."/>
            <person name="Kuo R."/>
            <person name="Ohm R.A."/>
            <person name="Bhattacharya S.S."/>
            <person name="Shirouzu T."/>
            <person name="Yoshinaga Y."/>
            <person name="Martin F.M."/>
            <person name="Grigoriev I.V."/>
            <person name="Hibbett D.S."/>
        </authorList>
    </citation>
    <scope>NUCLEOTIDE SEQUENCE [LARGE SCALE GENOMIC DNA]</scope>
    <source>
        <strain evidence="4 5">HHB12029</strain>
    </source>
</reference>
<dbReference type="InParanoid" id="A0A165MD48"/>
<keyword evidence="3" id="KW-0964">Secreted</keyword>
<name>A0A165MD48_EXIGL</name>
<dbReference type="InterPro" id="IPR010829">
    <property type="entry name" value="Cerato-platanin"/>
</dbReference>
<protein>
    <submittedName>
        <fullName evidence="4">Immunomodulatory protein</fullName>
    </submittedName>
</protein>
<evidence type="ECO:0000256" key="1">
    <source>
        <dbReference type="ARBA" id="ARBA00004613"/>
    </source>
</evidence>
<sequence>MRFSLLALVPAAFAATSTVSFDTIYDNKSLSTDVIACSTGPNGLATKGFTTIGQLPTWPRVGGATAIAGFGSPSCGSCWTLTFNGTSVTITAIDHAVGFNIAEAAMNQLTKNQAENLGRINATFVQVANSVCGL</sequence>
<keyword evidence="5" id="KW-1185">Reference proteome</keyword>
<evidence type="ECO:0000256" key="2">
    <source>
        <dbReference type="ARBA" id="ARBA00010421"/>
    </source>
</evidence>
<proteinExistence type="inferred from homology"/>
<comment type="similarity">
    <text evidence="2">Belongs to the cerato-platanin family.</text>
</comment>
<dbReference type="Proteomes" id="UP000077266">
    <property type="component" value="Unassembled WGS sequence"/>
</dbReference>
<dbReference type="AlphaFoldDB" id="A0A165MD48"/>
<gene>
    <name evidence="4" type="ORF">EXIGLDRAFT_606084</name>
</gene>
<dbReference type="SUPFAM" id="SSF50685">
    <property type="entry name" value="Barwin-like endoglucanases"/>
    <property type="match status" value="1"/>
</dbReference>
<dbReference type="EMBL" id="KV425912">
    <property type="protein sequence ID" value="KZV99092.1"/>
    <property type="molecule type" value="Genomic_DNA"/>
</dbReference>
<evidence type="ECO:0000313" key="4">
    <source>
        <dbReference type="EMBL" id="KZV99092.1"/>
    </source>
</evidence>
<dbReference type="CDD" id="cd22778">
    <property type="entry name" value="DPBB_CEPL-like"/>
    <property type="match status" value="1"/>
</dbReference>
<evidence type="ECO:0000313" key="5">
    <source>
        <dbReference type="Proteomes" id="UP000077266"/>
    </source>
</evidence>
<dbReference type="Pfam" id="PF07249">
    <property type="entry name" value="Cerato-platanin"/>
    <property type="match status" value="1"/>
</dbReference>
<dbReference type="GO" id="GO:0005576">
    <property type="term" value="C:extracellular region"/>
    <property type="evidence" value="ECO:0007669"/>
    <property type="project" value="UniProtKB-SubCell"/>
</dbReference>
<organism evidence="4 5">
    <name type="scientific">Exidia glandulosa HHB12029</name>
    <dbReference type="NCBI Taxonomy" id="1314781"/>
    <lineage>
        <taxon>Eukaryota</taxon>
        <taxon>Fungi</taxon>
        <taxon>Dikarya</taxon>
        <taxon>Basidiomycota</taxon>
        <taxon>Agaricomycotina</taxon>
        <taxon>Agaricomycetes</taxon>
        <taxon>Auriculariales</taxon>
        <taxon>Exidiaceae</taxon>
        <taxon>Exidia</taxon>
    </lineage>
</organism>